<reference evidence="1" key="1">
    <citation type="journal article" date="2021" name="Sci. Rep.">
        <title>Diploid genomic architecture of Nitzschia inconspicua, an elite biomass production diatom.</title>
        <authorList>
            <person name="Oliver A."/>
            <person name="Podell S."/>
            <person name="Pinowska A."/>
            <person name="Traller J.C."/>
            <person name="Smith S.R."/>
            <person name="McClure R."/>
            <person name="Beliaev A."/>
            <person name="Bohutskyi P."/>
            <person name="Hill E.A."/>
            <person name="Rabines A."/>
            <person name="Zheng H."/>
            <person name="Allen L.Z."/>
            <person name="Kuo A."/>
            <person name="Grigoriev I.V."/>
            <person name="Allen A.E."/>
            <person name="Hazlebeck D."/>
            <person name="Allen E.E."/>
        </authorList>
    </citation>
    <scope>NUCLEOTIDE SEQUENCE</scope>
    <source>
        <strain evidence="1">Hildebrandi</strain>
    </source>
</reference>
<comment type="caution">
    <text evidence="1">The sequence shown here is derived from an EMBL/GenBank/DDBJ whole genome shotgun (WGS) entry which is preliminary data.</text>
</comment>
<proteinExistence type="predicted"/>
<sequence length="343" mass="39823">MIDPTPRSYEDVAIGLDNDTPNVLFEASLTEFQLETEPPLRNQWWRSDCPFPRKNHILLHHDNMFQSGWLDRIHIFERLANLAGYLCAELHVPSPRLMLHERHNNGASLSYNLRWSDILVLHFGYNQTIMEREEGRGSPITKKRTLELISNPPRKNLGDVSPAGKLDVGAGQERNGANRPLGLGEQQQSIRFGSFHICESERGDSQMNRIFPRIFPISYSIFYRRWLSVYAQNKFFSRSLGNFTLLLSTDEENKAYVEKILSIPDGSDTLSHIRILWLDRTIRNAVRPPIQNGQVPLRLWNYYFVFVVANEIWKRSSFELSQRREFECPDCISVRDTILGIHP</sequence>
<gene>
    <name evidence="1" type="ORF">IV203_015382</name>
</gene>
<evidence type="ECO:0000313" key="2">
    <source>
        <dbReference type="Proteomes" id="UP000693970"/>
    </source>
</evidence>
<name>A0A9K3LB92_9STRA</name>
<dbReference type="EMBL" id="JAGRRH010000014">
    <property type="protein sequence ID" value="KAG7358793.1"/>
    <property type="molecule type" value="Genomic_DNA"/>
</dbReference>
<keyword evidence="2" id="KW-1185">Reference proteome</keyword>
<evidence type="ECO:0000313" key="1">
    <source>
        <dbReference type="EMBL" id="KAG7358793.1"/>
    </source>
</evidence>
<dbReference type="AlphaFoldDB" id="A0A9K3LB92"/>
<reference evidence="1" key="2">
    <citation type="submission" date="2021-04" db="EMBL/GenBank/DDBJ databases">
        <authorList>
            <person name="Podell S."/>
        </authorList>
    </citation>
    <scope>NUCLEOTIDE SEQUENCE</scope>
    <source>
        <strain evidence="1">Hildebrandi</strain>
    </source>
</reference>
<protein>
    <submittedName>
        <fullName evidence="1">Uncharacterized protein</fullName>
    </submittedName>
</protein>
<accession>A0A9K3LB92</accession>
<dbReference type="Proteomes" id="UP000693970">
    <property type="component" value="Unassembled WGS sequence"/>
</dbReference>
<organism evidence="1 2">
    <name type="scientific">Nitzschia inconspicua</name>
    <dbReference type="NCBI Taxonomy" id="303405"/>
    <lineage>
        <taxon>Eukaryota</taxon>
        <taxon>Sar</taxon>
        <taxon>Stramenopiles</taxon>
        <taxon>Ochrophyta</taxon>
        <taxon>Bacillariophyta</taxon>
        <taxon>Bacillariophyceae</taxon>
        <taxon>Bacillariophycidae</taxon>
        <taxon>Bacillariales</taxon>
        <taxon>Bacillariaceae</taxon>
        <taxon>Nitzschia</taxon>
    </lineage>
</organism>